<dbReference type="PANTHER" id="PTHR31365:SF2">
    <property type="entry name" value="OS01G0771100 PROTEIN"/>
    <property type="match status" value="1"/>
</dbReference>
<dbReference type="SUPFAM" id="SSF54529">
    <property type="entry name" value="Mitochondrial glycoprotein MAM33-like"/>
    <property type="match status" value="1"/>
</dbReference>
<evidence type="ECO:0000313" key="3">
    <source>
        <dbReference type="Proteomes" id="UP000825729"/>
    </source>
</evidence>
<dbReference type="AlphaFoldDB" id="A0AAV7E7S6"/>
<organism evidence="2 3">
    <name type="scientific">Aristolochia fimbriata</name>
    <name type="common">White veined hardy Dutchman's pipe vine</name>
    <dbReference type="NCBI Taxonomy" id="158543"/>
    <lineage>
        <taxon>Eukaryota</taxon>
        <taxon>Viridiplantae</taxon>
        <taxon>Streptophyta</taxon>
        <taxon>Embryophyta</taxon>
        <taxon>Tracheophyta</taxon>
        <taxon>Spermatophyta</taxon>
        <taxon>Magnoliopsida</taxon>
        <taxon>Magnoliidae</taxon>
        <taxon>Piperales</taxon>
        <taxon>Aristolochiaceae</taxon>
        <taxon>Aristolochia</taxon>
    </lineage>
</organism>
<feature type="chain" id="PRO_5043709131" description="Mitochondrial glycoprotein" evidence="1">
    <location>
        <begin position="22"/>
        <end position="249"/>
    </location>
</feature>
<accession>A0AAV7E7S6</accession>
<keyword evidence="3" id="KW-1185">Reference proteome</keyword>
<dbReference type="GO" id="GO:0005759">
    <property type="term" value="C:mitochondrial matrix"/>
    <property type="evidence" value="ECO:0007669"/>
    <property type="project" value="InterPro"/>
</dbReference>
<gene>
    <name evidence="2" type="ORF">H6P81_014668</name>
</gene>
<dbReference type="InterPro" id="IPR036561">
    <property type="entry name" value="MAM33_sf"/>
</dbReference>
<dbReference type="EMBL" id="JAINDJ010000006">
    <property type="protein sequence ID" value="KAG9443328.1"/>
    <property type="molecule type" value="Genomic_DNA"/>
</dbReference>
<dbReference type="Gene3D" id="3.10.280.10">
    <property type="entry name" value="Mitochondrial glycoprotein"/>
    <property type="match status" value="1"/>
</dbReference>
<protein>
    <recommendedName>
        <fullName evidence="4">Mitochondrial glycoprotein</fullName>
    </recommendedName>
</protein>
<keyword evidence="1" id="KW-0732">Signal</keyword>
<dbReference type="InterPro" id="IPR003428">
    <property type="entry name" value="MAM33"/>
</dbReference>
<evidence type="ECO:0008006" key="4">
    <source>
        <dbReference type="Google" id="ProtNLM"/>
    </source>
</evidence>
<evidence type="ECO:0000256" key="1">
    <source>
        <dbReference type="SAM" id="SignalP"/>
    </source>
</evidence>
<name>A0AAV7E7S6_ARIFI</name>
<comment type="caution">
    <text evidence="2">The sequence shown here is derived from an EMBL/GenBank/DDBJ whole genome shotgun (WGS) entry which is preliminary data.</text>
</comment>
<reference evidence="2 3" key="1">
    <citation type="submission" date="2021-07" db="EMBL/GenBank/DDBJ databases">
        <title>The Aristolochia fimbriata genome: insights into angiosperm evolution, floral development and chemical biosynthesis.</title>
        <authorList>
            <person name="Jiao Y."/>
        </authorList>
    </citation>
    <scope>NUCLEOTIDE SEQUENCE [LARGE SCALE GENOMIC DNA]</scope>
    <source>
        <strain evidence="2">IBCAS-2021</strain>
        <tissue evidence="2">Leaf</tissue>
    </source>
</reference>
<evidence type="ECO:0000313" key="2">
    <source>
        <dbReference type="EMBL" id="KAG9443328.1"/>
    </source>
</evidence>
<dbReference type="PANTHER" id="PTHR31365">
    <property type="entry name" value="EXPRESSED PROTEIN"/>
    <property type="match status" value="1"/>
</dbReference>
<feature type="signal peptide" evidence="1">
    <location>
        <begin position="1"/>
        <end position="21"/>
    </location>
</feature>
<dbReference type="Pfam" id="PF02330">
    <property type="entry name" value="MAM33"/>
    <property type="match status" value="1"/>
</dbReference>
<dbReference type="Proteomes" id="UP000825729">
    <property type="component" value="Unassembled WGS sequence"/>
</dbReference>
<proteinExistence type="predicted"/>
<sequence length="249" mass="28012">MWKKLLCACAHSTTLPWCALARRTLASSTPSSSAVNSLVLRSLKEHYLEVSKMSPPPKVSPPSPFTIVKGALDNHGPVLSRTYGDEGEEISISVMRLANIIPEGGDEDDDGGINQLFLHVDISKPGREKNLHFLCGLYPDAMGIHSVSLRPPVNSWFQRIPSKYQGPTFEDLDEKLKDAFYSYIEERGVNESLFPFLQAWLYVKDHRNLLHWFKAAGTFIKENKAVCSSREEILDPAEHHTECERVHPI</sequence>